<evidence type="ECO:0000313" key="3">
    <source>
        <dbReference type="Proteomes" id="UP000355283"/>
    </source>
</evidence>
<keyword evidence="3" id="KW-1185">Reference proteome</keyword>
<gene>
    <name evidence="2" type="ORF">NSK_006673</name>
</gene>
<feature type="compositionally biased region" description="Basic and acidic residues" evidence="1">
    <location>
        <begin position="279"/>
        <end position="295"/>
    </location>
</feature>
<protein>
    <recommendedName>
        <fullName evidence="4">FAM86 N-terminal domain-containing protein</fullName>
    </recommendedName>
</protein>
<dbReference type="AlphaFoldDB" id="A0A4D9CX10"/>
<evidence type="ECO:0008006" key="4">
    <source>
        <dbReference type="Google" id="ProtNLM"/>
    </source>
</evidence>
<dbReference type="Gene3D" id="3.40.50.150">
    <property type="entry name" value="Vaccinia Virus protein VP39"/>
    <property type="match status" value="1"/>
</dbReference>
<organism evidence="2 3">
    <name type="scientific">Nannochloropsis salina CCMP1776</name>
    <dbReference type="NCBI Taxonomy" id="1027361"/>
    <lineage>
        <taxon>Eukaryota</taxon>
        <taxon>Sar</taxon>
        <taxon>Stramenopiles</taxon>
        <taxon>Ochrophyta</taxon>
        <taxon>Eustigmatophyceae</taxon>
        <taxon>Eustigmatales</taxon>
        <taxon>Monodopsidaceae</taxon>
        <taxon>Microchloropsis</taxon>
        <taxon>Microchloropsis salina</taxon>
    </lineage>
</organism>
<proteinExistence type="predicted"/>
<comment type="caution">
    <text evidence="2">The sequence shown here is derived from an EMBL/GenBank/DDBJ whole genome shotgun (WGS) entry which is preliminary data.</text>
</comment>
<reference evidence="2 3" key="1">
    <citation type="submission" date="2019-01" db="EMBL/GenBank/DDBJ databases">
        <title>Nuclear Genome Assembly of the Microalgal Biofuel strain Nannochloropsis salina CCMP1776.</title>
        <authorList>
            <person name="Hovde B."/>
        </authorList>
    </citation>
    <scope>NUCLEOTIDE SEQUENCE [LARGE SCALE GENOMIC DNA]</scope>
    <source>
        <strain evidence="2 3">CCMP1776</strain>
    </source>
</reference>
<dbReference type="OrthoDB" id="407325at2759"/>
<dbReference type="GO" id="GO:0005737">
    <property type="term" value="C:cytoplasm"/>
    <property type="evidence" value="ECO:0007669"/>
    <property type="project" value="TreeGrafter"/>
</dbReference>
<dbReference type="Proteomes" id="UP000355283">
    <property type="component" value="Unassembled WGS sequence"/>
</dbReference>
<dbReference type="SUPFAM" id="SSF53335">
    <property type="entry name" value="S-adenosyl-L-methionine-dependent methyltransferases"/>
    <property type="match status" value="1"/>
</dbReference>
<dbReference type="PANTHER" id="PTHR14614">
    <property type="entry name" value="HEPATOCELLULAR CARCINOMA-ASSOCIATED ANTIGEN"/>
    <property type="match status" value="1"/>
</dbReference>
<evidence type="ECO:0000313" key="2">
    <source>
        <dbReference type="EMBL" id="TFJ82005.1"/>
    </source>
</evidence>
<dbReference type="InterPro" id="IPR019410">
    <property type="entry name" value="Methyltransf_16"/>
</dbReference>
<evidence type="ECO:0000256" key="1">
    <source>
        <dbReference type="SAM" id="MobiDB-lite"/>
    </source>
</evidence>
<dbReference type="PANTHER" id="PTHR14614:SF165">
    <property type="entry name" value="FAM86 N-TERMINAL DOMAIN-CONTAINING PROTEIN"/>
    <property type="match status" value="1"/>
</dbReference>
<sequence length="445" mass="48869">MKAHALTPCIPETFLNLVNLLVICCRDEECAVALGLLGGHRWVQKVLAHENQGDEDDDEAWGTLKTYAEMIANHCARVRGGFPLRTLALCPESAKASLRLPERVSISASPSQDPNDELVVLIKPVANRMGGQCDTGFALWPAATILARFIAQNLHVFEGQRVLEVGAGLGLCGLVAGRRAKEVILTDYNITCLQQLQEHVCLNAAWRHEDEMGEMKTPQAGPVKAAQTGAPAAAAEALFTPFTCNMQVRWLDWDCLEAVSATEWQVVESDEQGSGKPPDVTREEEERAKMGDGRREQACGIAGELQTADKTAIDSDMLQGTSLSYDSFGRPRWRDAQMDVVIGSDCICDDDSARGVARLLSICLKPESGVAYILAPFPQHRYGVQALPGELAARNLRYEMEEVTNPSLLHGIFEARYMRFHLFTVRGKGHGRDAEPSREEKQKDG</sequence>
<dbReference type="GO" id="GO:0005634">
    <property type="term" value="C:nucleus"/>
    <property type="evidence" value="ECO:0007669"/>
    <property type="project" value="TreeGrafter"/>
</dbReference>
<feature type="region of interest" description="Disordered" evidence="1">
    <location>
        <begin position="267"/>
        <end position="295"/>
    </location>
</feature>
<dbReference type="InterPro" id="IPR029063">
    <property type="entry name" value="SAM-dependent_MTases_sf"/>
</dbReference>
<accession>A0A4D9CX10</accession>
<dbReference type="EMBL" id="SDOX01000121">
    <property type="protein sequence ID" value="TFJ82005.1"/>
    <property type="molecule type" value="Genomic_DNA"/>
</dbReference>
<name>A0A4D9CX10_9STRA</name>
<dbReference type="Pfam" id="PF10294">
    <property type="entry name" value="Methyltransf_16"/>
    <property type="match status" value="1"/>
</dbReference>